<dbReference type="EMBL" id="BMEC01000008">
    <property type="protein sequence ID" value="GGC40466.1"/>
    <property type="molecule type" value="Genomic_DNA"/>
</dbReference>
<dbReference type="Proteomes" id="UP000636010">
    <property type="component" value="Unassembled WGS sequence"/>
</dbReference>
<name>A0ABQ1MH72_9BACT</name>
<organism evidence="3 4">
    <name type="scientific">Marivirga lumbricoides</name>
    <dbReference type="NCBI Taxonomy" id="1046115"/>
    <lineage>
        <taxon>Bacteria</taxon>
        <taxon>Pseudomonadati</taxon>
        <taxon>Bacteroidota</taxon>
        <taxon>Cytophagia</taxon>
        <taxon>Cytophagales</taxon>
        <taxon>Marivirgaceae</taxon>
        <taxon>Marivirga</taxon>
    </lineage>
</organism>
<dbReference type="SUPFAM" id="SSF48452">
    <property type="entry name" value="TPR-like"/>
    <property type="match status" value="2"/>
</dbReference>
<gene>
    <name evidence="3" type="ORF">GCM10011506_27550</name>
</gene>
<accession>A0ABQ1MH72</accession>
<dbReference type="InterPro" id="IPR019734">
    <property type="entry name" value="TPR_rpt"/>
</dbReference>
<comment type="caution">
    <text evidence="3">The sequence shown here is derived from an EMBL/GenBank/DDBJ whole genome shotgun (WGS) entry which is preliminary data.</text>
</comment>
<evidence type="ECO:0000256" key="1">
    <source>
        <dbReference type="PROSITE-ProRule" id="PRU00339"/>
    </source>
</evidence>
<dbReference type="PROSITE" id="PS50005">
    <property type="entry name" value="TPR"/>
    <property type="match status" value="3"/>
</dbReference>
<dbReference type="Pfam" id="PF12770">
    <property type="entry name" value="CHAT"/>
    <property type="match status" value="1"/>
</dbReference>
<dbReference type="Pfam" id="PF13424">
    <property type="entry name" value="TPR_12"/>
    <property type="match status" value="1"/>
</dbReference>
<evidence type="ECO:0000313" key="3">
    <source>
        <dbReference type="EMBL" id="GGC40466.1"/>
    </source>
</evidence>
<evidence type="ECO:0000259" key="2">
    <source>
        <dbReference type="Pfam" id="PF12770"/>
    </source>
</evidence>
<feature type="repeat" description="TPR" evidence="1">
    <location>
        <begin position="235"/>
        <end position="268"/>
    </location>
</feature>
<feature type="repeat" description="TPR" evidence="1">
    <location>
        <begin position="56"/>
        <end position="89"/>
    </location>
</feature>
<dbReference type="SMART" id="SM00028">
    <property type="entry name" value="TPR"/>
    <property type="match status" value="5"/>
</dbReference>
<feature type="domain" description="CHAT" evidence="2">
    <location>
        <begin position="587"/>
        <end position="865"/>
    </location>
</feature>
<dbReference type="InterPro" id="IPR024983">
    <property type="entry name" value="CHAT_dom"/>
</dbReference>
<feature type="repeat" description="TPR" evidence="1">
    <location>
        <begin position="277"/>
        <end position="310"/>
    </location>
</feature>
<dbReference type="Pfam" id="PF13174">
    <property type="entry name" value="TPR_6"/>
    <property type="match status" value="1"/>
</dbReference>
<dbReference type="PANTHER" id="PTHR10098">
    <property type="entry name" value="RAPSYN-RELATED"/>
    <property type="match status" value="1"/>
</dbReference>
<protein>
    <recommendedName>
        <fullName evidence="2">CHAT domain-containing protein</fullName>
    </recommendedName>
</protein>
<dbReference type="Gene3D" id="1.25.40.10">
    <property type="entry name" value="Tetratricopeptide repeat domain"/>
    <property type="match status" value="2"/>
</dbReference>
<keyword evidence="1" id="KW-0802">TPR repeat</keyword>
<proteinExistence type="predicted"/>
<reference evidence="4" key="1">
    <citation type="journal article" date="2019" name="Int. J. Syst. Evol. Microbiol.">
        <title>The Global Catalogue of Microorganisms (GCM) 10K type strain sequencing project: providing services to taxonomists for standard genome sequencing and annotation.</title>
        <authorList>
            <consortium name="The Broad Institute Genomics Platform"/>
            <consortium name="The Broad Institute Genome Sequencing Center for Infectious Disease"/>
            <person name="Wu L."/>
            <person name="Ma J."/>
        </authorList>
    </citation>
    <scope>NUCLEOTIDE SEQUENCE [LARGE SCALE GENOMIC DNA]</scope>
    <source>
        <strain evidence="4">CGMCC 1.10832</strain>
    </source>
</reference>
<evidence type="ECO:0000313" key="4">
    <source>
        <dbReference type="Proteomes" id="UP000636010"/>
    </source>
</evidence>
<dbReference type="Pfam" id="PF13181">
    <property type="entry name" value="TPR_8"/>
    <property type="match status" value="1"/>
</dbReference>
<sequence>MFASYCNAILAQTAKELNLEATEAYRKNDYKLTILLSQKALRSINAETKRNRKDYLNALRNLGYSEMSLGNYEKSLQYFQQFYSTSHQEKKNSIEYLESFPSMTKIYNALNKVDSAEFYYEAGITEINKVINRNNRFYRSNILKHYEILVELKAAHATSSAQKGLTNKAISTIEPLIPEIEQLFPDEYESLYFYITLLNNLGSYYMEIDDFDKAEFYFEKHSNVVDDEDYPIDYLLSLSNRGIIYSKVGNQDSAISLFQQARKYGEEHNLHTRNEFKSVLANLGNEYLNIEEYDQASFYLQKSLQLQKEQSSYNAYLYKATLFNLATAYNWQGKYDQASVVFKMLLSKINTDIQYNFTFLNENEKSAFFKTQQFYFENFTNYCFEASGFIPSIQYSSEHYSDLSLSKDLYNNRLYTKGLILNATAKMRYRLLNNSKDEERQLYQEWVNKKHALRSLTGASNVSLEAVEAAEKDLAFVENKLVEISESFKHGFLVKEVTWKDIQRQLKKGEAAVEIIRMLNGLGYLILILTPETVEMPAMTYILSKGGKFMEKEMFSYYKNSIKYQIEDKLSYSNYWAPIIGEIGKLMGSSQLEKLYVSADGIYHQININTLQNPETGKFVIDELEVHMLESTKQLTQNFLFSNREKTAVLIGNPAFTVNSESANEVYLPLLGTEEELEKVSSLLEAERYTVDVNKGREATEQKIREIKSPKIIHLATHGFFIDEQSSGEDDNLLIALLLNSGLALSGVNQRDERIRENGILRAYEATELNLDSTELVVLSACETGLGNYYPGQGVYGLQKAFFAAGTKNIIMSLWKVDDSATQKLMSYFYDFWLQGNSMSSAFRQAQVQLRKAYPEPYFWGAFVLNSN</sequence>
<keyword evidence="4" id="KW-1185">Reference proteome</keyword>
<dbReference type="InterPro" id="IPR011990">
    <property type="entry name" value="TPR-like_helical_dom_sf"/>
</dbReference>